<gene>
    <name evidence="2" type="ORF">QBC33DRAFT_531957</name>
</gene>
<feature type="region of interest" description="Disordered" evidence="1">
    <location>
        <begin position="150"/>
        <end position="191"/>
    </location>
</feature>
<organism evidence="2 3">
    <name type="scientific">Phialemonium atrogriseum</name>
    <dbReference type="NCBI Taxonomy" id="1093897"/>
    <lineage>
        <taxon>Eukaryota</taxon>
        <taxon>Fungi</taxon>
        <taxon>Dikarya</taxon>
        <taxon>Ascomycota</taxon>
        <taxon>Pezizomycotina</taxon>
        <taxon>Sordariomycetes</taxon>
        <taxon>Sordariomycetidae</taxon>
        <taxon>Cephalothecales</taxon>
        <taxon>Cephalothecaceae</taxon>
        <taxon>Phialemonium</taxon>
    </lineage>
</organism>
<name>A0AAJ0C4H2_9PEZI</name>
<accession>A0AAJ0C4H2</accession>
<dbReference type="RefSeq" id="XP_060285993.1">
    <property type="nucleotide sequence ID" value="XM_060427344.1"/>
</dbReference>
<evidence type="ECO:0000256" key="1">
    <source>
        <dbReference type="SAM" id="MobiDB-lite"/>
    </source>
</evidence>
<proteinExistence type="predicted"/>
<dbReference type="GeneID" id="85310531"/>
<feature type="compositionally biased region" description="Polar residues" evidence="1">
    <location>
        <begin position="230"/>
        <end position="244"/>
    </location>
</feature>
<dbReference type="Proteomes" id="UP001244011">
    <property type="component" value="Unassembled WGS sequence"/>
</dbReference>
<comment type="caution">
    <text evidence="2">The sequence shown here is derived from an EMBL/GenBank/DDBJ whole genome shotgun (WGS) entry which is preliminary data.</text>
</comment>
<evidence type="ECO:0000313" key="2">
    <source>
        <dbReference type="EMBL" id="KAK1769780.1"/>
    </source>
</evidence>
<feature type="region of interest" description="Disordered" evidence="1">
    <location>
        <begin position="81"/>
        <end position="126"/>
    </location>
</feature>
<feature type="compositionally biased region" description="Gly residues" evidence="1">
    <location>
        <begin position="164"/>
        <end position="173"/>
    </location>
</feature>
<protein>
    <submittedName>
        <fullName evidence="2">Uncharacterized protein</fullName>
    </submittedName>
</protein>
<evidence type="ECO:0000313" key="3">
    <source>
        <dbReference type="Proteomes" id="UP001244011"/>
    </source>
</evidence>
<keyword evidence="3" id="KW-1185">Reference proteome</keyword>
<feature type="region of interest" description="Disordered" evidence="1">
    <location>
        <begin position="221"/>
        <end position="301"/>
    </location>
</feature>
<reference evidence="2" key="1">
    <citation type="submission" date="2023-06" db="EMBL/GenBank/DDBJ databases">
        <title>Genome-scale phylogeny and comparative genomics of the fungal order Sordariales.</title>
        <authorList>
            <consortium name="Lawrence Berkeley National Laboratory"/>
            <person name="Hensen N."/>
            <person name="Bonometti L."/>
            <person name="Westerberg I."/>
            <person name="Brannstrom I.O."/>
            <person name="Guillou S."/>
            <person name="Cros-Aarteil S."/>
            <person name="Calhoun S."/>
            <person name="Haridas S."/>
            <person name="Kuo A."/>
            <person name="Mondo S."/>
            <person name="Pangilinan J."/>
            <person name="Riley R."/>
            <person name="Labutti K."/>
            <person name="Andreopoulos B."/>
            <person name="Lipzen A."/>
            <person name="Chen C."/>
            <person name="Yanf M."/>
            <person name="Daum C."/>
            <person name="Ng V."/>
            <person name="Clum A."/>
            <person name="Steindorff A."/>
            <person name="Ohm R."/>
            <person name="Martin F."/>
            <person name="Silar P."/>
            <person name="Natvig D."/>
            <person name="Lalanne C."/>
            <person name="Gautier V."/>
            <person name="Ament-Velasquez S.L."/>
            <person name="Kruys A."/>
            <person name="Hutchinson M.I."/>
            <person name="Powell A.J."/>
            <person name="Barry K."/>
            <person name="Miller A.N."/>
            <person name="Grigoriev I.V."/>
            <person name="Debuchy R."/>
            <person name="Gladieux P."/>
            <person name="Thoren M.H."/>
            <person name="Johannesson H."/>
        </authorList>
    </citation>
    <scope>NUCLEOTIDE SEQUENCE</scope>
    <source>
        <strain evidence="2">8032-3</strain>
    </source>
</reference>
<dbReference type="EMBL" id="MU839002">
    <property type="protein sequence ID" value="KAK1769780.1"/>
    <property type="molecule type" value="Genomic_DNA"/>
</dbReference>
<dbReference type="AlphaFoldDB" id="A0AAJ0C4H2"/>
<sequence>MPKTEILVHITAPSRAADDTNYRALAAAYLAFAPITKTAVPFLDDPDSSLDAVDADRSGLPATQNTTDFLLSSQRATLESPDISFRGAADNLSSPDLRGARGSNRPGVEVQSSWQTPPSVIADSNPENNIAIPRYCSPTRILEHYLQDHEISQSEPSPSPGQPGQPGGVGGVVGPVCSQSEDTRETSFSHSAFNDSRILQYGTNDMPRVAVIPQSPLMTCRKRGRLATPTPVSSGTEAVISSSEAAERNSPIPASQDLAAHPPRADSEPPPSKRQKGSPAKENAKALARSSSDIGPRQEQAKVRRLDGLQRAHQSLDGLHIYSPAPPVSCDAVDQSTFVTGTLAKLAKDLDIEKRYQPKEQYRDIRPFERGHWLVDCTTWTEQLKDKAWGFLTNYVGNGVAGWGIWCCRDREFRWIRLYCWGSVVGHMHLVLYLASQRRILYTGSTWVGGNGQVAIVMGAKPTRTA</sequence>